<protein>
    <submittedName>
        <fullName evidence="2">Uncharacterized protein</fullName>
    </submittedName>
</protein>
<proteinExistence type="predicted"/>
<feature type="region of interest" description="Disordered" evidence="1">
    <location>
        <begin position="47"/>
        <end position="113"/>
    </location>
</feature>
<evidence type="ECO:0000313" key="2">
    <source>
        <dbReference type="EMBL" id="EOB05466.1"/>
    </source>
</evidence>
<feature type="compositionally biased region" description="Polar residues" evidence="1">
    <location>
        <begin position="56"/>
        <end position="71"/>
    </location>
</feature>
<gene>
    <name evidence="2" type="ORF">Anapl_13373</name>
</gene>
<evidence type="ECO:0000256" key="1">
    <source>
        <dbReference type="SAM" id="MobiDB-lite"/>
    </source>
</evidence>
<feature type="compositionally biased region" description="Low complexity" evidence="1">
    <location>
        <begin position="72"/>
        <end position="84"/>
    </location>
</feature>
<organism evidence="2 3">
    <name type="scientific">Anas platyrhynchos</name>
    <name type="common">Mallard</name>
    <name type="synonym">Anas boschas</name>
    <dbReference type="NCBI Taxonomy" id="8839"/>
    <lineage>
        <taxon>Eukaryota</taxon>
        <taxon>Metazoa</taxon>
        <taxon>Chordata</taxon>
        <taxon>Craniata</taxon>
        <taxon>Vertebrata</taxon>
        <taxon>Euteleostomi</taxon>
        <taxon>Archelosauria</taxon>
        <taxon>Archosauria</taxon>
        <taxon>Dinosauria</taxon>
        <taxon>Saurischia</taxon>
        <taxon>Theropoda</taxon>
        <taxon>Coelurosauria</taxon>
        <taxon>Aves</taxon>
        <taxon>Neognathae</taxon>
        <taxon>Galloanserae</taxon>
        <taxon>Anseriformes</taxon>
        <taxon>Anatidae</taxon>
        <taxon>Anatinae</taxon>
        <taxon>Anas</taxon>
    </lineage>
</organism>
<dbReference type="EMBL" id="KB742686">
    <property type="protein sequence ID" value="EOB05466.1"/>
    <property type="molecule type" value="Genomic_DNA"/>
</dbReference>
<evidence type="ECO:0000313" key="3">
    <source>
        <dbReference type="Proteomes" id="UP000296049"/>
    </source>
</evidence>
<reference evidence="3" key="1">
    <citation type="journal article" date="2013" name="Nat. Genet.">
        <title>The duck genome and transcriptome provide insight into an avian influenza virus reservoir species.</title>
        <authorList>
            <person name="Huang Y."/>
            <person name="Li Y."/>
            <person name="Burt D.W."/>
            <person name="Chen H."/>
            <person name="Zhang Y."/>
            <person name="Qian W."/>
            <person name="Kim H."/>
            <person name="Gan S."/>
            <person name="Zhao Y."/>
            <person name="Li J."/>
            <person name="Yi K."/>
            <person name="Feng H."/>
            <person name="Zhu P."/>
            <person name="Li B."/>
            <person name="Liu Q."/>
            <person name="Fairley S."/>
            <person name="Magor K.E."/>
            <person name="Du Z."/>
            <person name="Hu X."/>
            <person name="Goodman L."/>
            <person name="Tafer H."/>
            <person name="Vignal A."/>
            <person name="Lee T."/>
            <person name="Kim K.W."/>
            <person name="Sheng Z."/>
            <person name="An Y."/>
            <person name="Searle S."/>
            <person name="Herrero J."/>
            <person name="Groenen M.A."/>
            <person name="Crooijmans R.P."/>
            <person name="Faraut T."/>
            <person name="Cai Q."/>
            <person name="Webster R.G."/>
            <person name="Aldridge J.R."/>
            <person name="Warren W.C."/>
            <person name="Bartschat S."/>
            <person name="Kehr S."/>
            <person name="Marz M."/>
            <person name="Stadler P.F."/>
            <person name="Smith J."/>
            <person name="Kraus R.H."/>
            <person name="Zhao Y."/>
            <person name="Ren L."/>
            <person name="Fei J."/>
            <person name="Morisson M."/>
            <person name="Kaiser P."/>
            <person name="Griffin D.K."/>
            <person name="Rao M."/>
            <person name="Pitel F."/>
            <person name="Wang J."/>
            <person name="Li N."/>
        </authorList>
    </citation>
    <scope>NUCLEOTIDE SEQUENCE [LARGE SCALE GENOMIC DNA]</scope>
</reference>
<dbReference type="Proteomes" id="UP000296049">
    <property type="component" value="Unassembled WGS sequence"/>
</dbReference>
<keyword evidence="3" id="KW-1185">Reference proteome</keyword>
<accession>R0K5P0</accession>
<dbReference type="AlphaFoldDB" id="R0K5P0"/>
<name>R0K5P0_ANAPL</name>
<sequence>MDKQLLEPIPQCPGMTQGSAQTFGNSVMKQVPCCQFCFGLMFKHKGTRNAKHKNRSASNAEESQRESGQSHPPTATKSPATAAAHGQQRLPKRYPGCPLATPRPGALPRLFNTNNAALPGKRAARYTCSPEATVSSLHSSPAATKRQAAVLHLAQPWPIDQVNDPDAGLWVVMRVMWSGDYYNMDESLSQFSKSEKVAEKLSAGTWYISSEGLYGTLLTQLQ</sequence>